<dbReference type="AlphaFoldDB" id="A0AAP0KZ16"/>
<comment type="caution">
    <text evidence="1">The sequence shown here is derived from an EMBL/GenBank/DDBJ whole genome shotgun (WGS) entry which is preliminary data.</text>
</comment>
<proteinExistence type="predicted"/>
<evidence type="ECO:0000313" key="1">
    <source>
        <dbReference type="EMBL" id="KAK9160487.1"/>
    </source>
</evidence>
<evidence type="ECO:0000313" key="2">
    <source>
        <dbReference type="Proteomes" id="UP001420932"/>
    </source>
</evidence>
<name>A0AAP0KZ16_9MAGN</name>
<protein>
    <submittedName>
        <fullName evidence="1">Uncharacterized protein</fullName>
    </submittedName>
</protein>
<reference evidence="1 2" key="1">
    <citation type="submission" date="2024-01" db="EMBL/GenBank/DDBJ databases">
        <title>Genome assemblies of Stephania.</title>
        <authorList>
            <person name="Yang L."/>
        </authorList>
    </citation>
    <scope>NUCLEOTIDE SEQUENCE [LARGE SCALE GENOMIC DNA]</scope>
    <source>
        <strain evidence="1">YNDBR</strain>
        <tissue evidence="1">Leaf</tissue>
    </source>
</reference>
<dbReference type="EMBL" id="JBBNAF010000003">
    <property type="protein sequence ID" value="KAK9160487.1"/>
    <property type="molecule type" value="Genomic_DNA"/>
</dbReference>
<dbReference type="Proteomes" id="UP001420932">
    <property type="component" value="Unassembled WGS sequence"/>
</dbReference>
<accession>A0AAP0KZ16</accession>
<gene>
    <name evidence="1" type="ORF">Syun_006828</name>
</gene>
<keyword evidence="2" id="KW-1185">Reference proteome</keyword>
<sequence>MKIVVYFIKLCLHTSIYGNGGKVNKENVNAFLMISQSHSIHSLITIKIDSII</sequence>
<organism evidence="1 2">
    <name type="scientific">Stephania yunnanensis</name>
    <dbReference type="NCBI Taxonomy" id="152371"/>
    <lineage>
        <taxon>Eukaryota</taxon>
        <taxon>Viridiplantae</taxon>
        <taxon>Streptophyta</taxon>
        <taxon>Embryophyta</taxon>
        <taxon>Tracheophyta</taxon>
        <taxon>Spermatophyta</taxon>
        <taxon>Magnoliopsida</taxon>
        <taxon>Ranunculales</taxon>
        <taxon>Menispermaceae</taxon>
        <taxon>Menispermoideae</taxon>
        <taxon>Cissampelideae</taxon>
        <taxon>Stephania</taxon>
    </lineage>
</organism>